<reference evidence="1" key="1">
    <citation type="journal article" date="2012" name="PLoS ONE">
        <title>Gene sets for utilization of primary and secondary nutrition supplies in the distal gut of endangered iberian lynx.</title>
        <authorList>
            <person name="Alcaide M."/>
            <person name="Messina E."/>
            <person name="Richter M."/>
            <person name="Bargiela R."/>
            <person name="Peplies J."/>
            <person name="Huws S.A."/>
            <person name="Newbold C.J."/>
            <person name="Golyshin P.N."/>
            <person name="Simon M.A."/>
            <person name="Lopez G."/>
            <person name="Yakimov M.M."/>
            <person name="Ferrer M."/>
        </authorList>
    </citation>
    <scope>NUCLEOTIDE SEQUENCE</scope>
</reference>
<proteinExistence type="predicted"/>
<accession>J9F9T8</accession>
<organism evidence="1">
    <name type="scientific">gut metagenome</name>
    <dbReference type="NCBI Taxonomy" id="749906"/>
    <lineage>
        <taxon>unclassified sequences</taxon>
        <taxon>metagenomes</taxon>
        <taxon>organismal metagenomes</taxon>
    </lineage>
</organism>
<name>J9F9T8_9ZZZZ</name>
<gene>
    <name evidence="1" type="ORF">EVA_20216</name>
</gene>
<dbReference type="EMBL" id="AMCI01008029">
    <property type="protein sequence ID" value="EJW91676.1"/>
    <property type="molecule type" value="Genomic_DNA"/>
</dbReference>
<comment type="caution">
    <text evidence="1">The sequence shown here is derived from an EMBL/GenBank/DDBJ whole genome shotgun (WGS) entry which is preliminary data.</text>
</comment>
<evidence type="ECO:0000313" key="1">
    <source>
        <dbReference type="EMBL" id="EJW91676.1"/>
    </source>
</evidence>
<dbReference type="AlphaFoldDB" id="J9F9T8"/>
<protein>
    <submittedName>
        <fullName evidence="1">Uncharacterized protein</fullName>
    </submittedName>
</protein>
<sequence>MVIVHCWQIVDLNSYMVSGYDEIVCGCFCIRCPDNHRFVGFP</sequence>